<accession>A0ABX2LGX4</accession>
<protein>
    <recommendedName>
        <fullName evidence="3">Amphi-Trp domain-containing protein</fullName>
    </recommendedName>
</protein>
<gene>
    <name evidence="1" type="ORF">HTZ84_22130</name>
</gene>
<name>A0ABX2LGX4_9EURY</name>
<dbReference type="Proteomes" id="UP001016761">
    <property type="component" value="Unassembled WGS sequence"/>
</dbReference>
<evidence type="ECO:0000313" key="2">
    <source>
        <dbReference type="Proteomes" id="UP001016761"/>
    </source>
</evidence>
<organism evidence="1 2">
    <name type="scientific">Haloterrigena gelatinilytica</name>
    <dbReference type="NCBI Taxonomy" id="2741724"/>
    <lineage>
        <taxon>Archaea</taxon>
        <taxon>Methanobacteriati</taxon>
        <taxon>Methanobacteriota</taxon>
        <taxon>Stenosarchaea group</taxon>
        <taxon>Halobacteria</taxon>
        <taxon>Halobacteriales</taxon>
        <taxon>Natrialbaceae</taxon>
        <taxon>Haloterrigena</taxon>
    </lineage>
</organism>
<reference evidence="1 2" key="1">
    <citation type="submission" date="2020-06" db="EMBL/GenBank/DDBJ databases">
        <title>Haloterrigena sp. nov., an extremely halophilic archaeon isolated from a saline sediment.</title>
        <authorList>
            <person name="Liu B.-B."/>
        </authorList>
    </citation>
    <scope>NUCLEOTIDE SEQUENCE [LARGE SCALE GENOMIC DNA]</scope>
    <source>
        <strain evidence="1 2">SYSU A558-1</strain>
    </source>
</reference>
<proteinExistence type="predicted"/>
<evidence type="ECO:0008006" key="3">
    <source>
        <dbReference type="Google" id="ProtNLM"/>
    </source>
</evidence>
<sequence length="82" mass="9060">MTVSEIETADAVTVAVEGAPDVDVTFISSKVYELERSGDRYTLEVGWREAELTIVNEERAREVPVWLEAFATGKLGLDEVSL</sequence>
<evidence type="ECO:0000313" key="1">
    <source>
        <dbReference type="EMBL" id="NUC74966.1"/>
    </source>
</evidence>
<comment type="caution">
    <text evidence="1">The sequence shown here is derived from an EMBL/GenBank/DDBJ whole genome shotgun (WGS) entry which is preliminary data.</text>
</comment>
<dbReference type="RefSeq" id="WP_174682805.1">
    <property type="nucleotide sequence ID" value="NZ_JABUQZ010000003.1"/>
</dbReference>
<dbReference type="EMBL" id="JABUQZ010000003">
    <property type="protein sequence ID" value="NUC74966.1"/>
    <property type="molecule type" value="Genomic_DNA"/>
</dbReference>
<keyword evidence="2" id="KW-1185">Reference proteome</keyword>